<dbReference type="AlphaFoldDB" id="A0A371DV35"/>
<reference evidence="1 2" key="1">
    <citation type="journal article" date="2018" name="Biotechnol. Biofuels">
        <title>Integrative visual omics of the white-rot fungus Polyporus brumalis exposes the biotechnological potential of its oxidative enzymes for delignifying raw plant biomass.</title>
        <authorList>
            <person name="Miyauchi S."/>
            <person name="Rancon A."/>
            <person name="Drula E."/>
            <person name="Hage H."/>
            <person name="Chaduli D."/>
            <person name="Favel A."/>
            <person name="Grisel S."/>
            <person name="Henrissat B."/>
            <person name="Herpoel-Gimbert I."/>
            <person name="Ruiz-Duenas F.J."/>
            <person name="Chevret D."/>
            <person name="Hainaut M."/>
            <person name="Lin J."/>
            <person name="Wang M."/>
            <person name="Pangilinan J."/>
            <person name="Lipzen A."/>
            <person name="Lesage-Meessen L."/>
            <person name="Navarro D."/>
            <person name="Riley R."/>
            <person name="Grigoriev I.V."/>
            <person name="Zhou S."/>
            <person name="Raouche S."/>
            <person name="Rosso M.N."/>
        </authorList>
    </citation>
    <scope>NUCLEOTIDE SEQUENCE [LARGE SCALE GENOMIC DNA]</scope>
    <source>
        <strain evidence="1 2">BRFM 1820</strain>
    </source>
</reference>
<proteinExistence type="predicted"/>
<name>A0A371DV35_9APHY</name>
<organism evidence="1 2">
    <name type="scientific">Lentinus brumalis</name>
    <dbReference type="NCBI Taxonomy" id="2498619"/>
    <lineage>
        <taxon>Eukaryota</taxon>
        <taxon>Fungi</taxon>
        <taxon>Dikarya</taxon>
        <taxon>Basidiomycota</taxon>
        <taxon>Agaricomycotina</taxon>
        <taxon>Agaricomycetes</taxon>
        <taxon>Polyporales</taxon>
        <taxon>Polyporaceae</taxon>
        <taxon>Lentinus</taxon>
    </lineage>
</organism>
<dbReference type="EMBL" id="KZ857380">
    <property type="protein sequence ID" value="RDX56406.1"/>
    <property type="molecule type" value="Genomic_DNA"/>
</dbReference>
<dbReference type="Proteomes" id="UP000256964">
    <property type="component" value="Unassembled WGS sequence"/>
</dbReference>
<keyword evidence="2" id="KW-1185">Reference proteome</keyword>
<protein>
    <submittedName>
        <fullName evidence="1">Uncharacterized protein</fullName>
    </submittedName>
</protein>
<evidence type="ECO:0000313" key="1">
    <source>
        <dbReference type="EMBL" id="RDX56406.1"/>
    </source>
</evidence>
<sequence length="66" mass="7595">MRMDSYCRTASIPTSINVALPFCLVHLILFCCVSLGASCSPWYPLLTYRIRWDRDSDGPSQRPRTR</sequence>
<gene>
    <name evidence="1" type="ORF">OH76DRAFT_382472</name>
</gene>
<evidence type="ECO:0000313" key="2">
    <source>
        <dbReference type="Proteomes" id="UP000256964"/>
    </source>
</evidence>
<accession>A0A371DV35</accession>